<dbReference type="Gene3D" id="4.10.410.10">
    <property type="entry name" value="Pancreatic trypsin inhibitor Kunitz domain"/>
    <property type="match status" value="1"/>
</dbReference>
<feature type="transmembrane region" description="Helical" evidence="5">
    <location>
        <begin position="144"/>
        <end position="169"/>
    </location>
</feature>
<proteinExistence type="predicted"/>
<keyword evidence="5" id="KW-0472">Membrane</keyword>
<keyword evidence="8" id="KW-1185">Reference proteome</keyword>
<sequence>EHACVGSVVEDPSGTEVNWVYQYSQDSCKIVRQKVQSDGVITFSSEKDCLRSCARAYSSLYPTGDAVCDLPMDKGSCMALIFMWYYDKERRICDSFLYGGCQGNGNRFQEKNECIQLCVEPKKGRAGSSDVDQNAEPSGSGTDAGLIVGIVFGVIFGAAFLVTLGMYLVQRKKLKKQKHQPVPDTEMK</sequence>
<evidence type="ECO:0000313" key="7">
    <source>
        <dbReference type="EMBL" id="CAJ0964689.1"/>
    </source>
</evidence>
<keyword evidence="4" id="KW-1015">Disulfide bond</keyword>
<keyword evidence="2" id="KW-0964">Secreted</keyword>
<organism evidence="7 8">
    <name type="scientific">Ranitomeya imitator</name>
    <name type="common">mimic poison frog</name>
    <dbReference type="NCBI Taxonomy" id="111125"/>
    <lineage>
        <taxon>Eukaryota</taxon>
        <taxon>Metazoa</taxon>
        <taxon>Chordata</taxon>
        <taxon>Craniata</taxon>
        <taxon>Vertebrata</taxon>
        <taxon>Euteleostomi</taxon>
        <taxon>Amphibia</taxon>
        <taxon>Batrachia</taxon>
        <taxon>Anura</taxon>
        <taxon>Neobatrachia</taxon>
        <taxon>Hyloidea</taxon>
        <taxon>Dendrobatidae</taxon>
        <taxon>Dendrobatinae</taxon>
        <taxon>Ranitomeya</taxon>
    </lineage>
</organism>
<dbReference type="PROSITE" id="PS00280">
    <property type="entry name" value="BPTI_KUNITZ_1"/>
    <property type="match status" value="1"/>
</dbReference>
<gene>
    <name evidence="7" type="ORF">RIMI_LOCUS19491605</name>
</gene>
<evidence type="ECO:0000313" key="8">
    <source>
        <dbReference type="Proteomes" id="UP001176940"/>
    </source>
</evidence>
<dbReference type="PANTHER" id="PTHR45938:SF12">
    <property type="entry name" value="BOOPHILIN-G2"/>
    <property type="match status" value="1"/>
</dbReference>
<feature type="domain" description="BPTI/Kunitz inhibitor" evidence="6">
    <location>
        <begin position="68"/>
        <end position="118"/>
    </location>
</feature>
<accession>A0ABN9MD40</accession>
<keyword evidence="5" id="KW-1133">Transmembrane helix</keyword>
<keyword evidence="5" id="KW-0812">Transmembrane</keyword>
<dbReference type="InterPro" id="IPR002223">
    <property type="entry name" value="Kunitz_BPTI"/>
</dbReference>
<comment type="caution">
    <text evidence="7">The sequence shown here is derived from an EMBL/GenBank/DDBJ whole genome shotgun (WGS) entry which is preliminary data.</text>
</comment>
<dbReference type="InterPro" id="IPR020901">
    <property type="entry name" value="Prtase_inh_Kunz-CS"/>
</dbReference>
<keyword evidence="3" id="KW-0732">Signal</keyword>
<evidence type="ECO:0000256" key="2">
    <source>
        <dbReference type="ARBA" id="ARBA00022525"/>
    </source>
</evidence>
<dbReference type="Pfam" id="PF00014">
    <property type="entry name" value="Kunitz_BPTI"/>
    <property type="match status" value="1"/>
</dbReference>
<name>A0ABN9MD40_9NEOB</name>
<feature type="non-terminal residue" evidence="7">
    <location>
        <position position="1"/>
    </location>
</feature>
<evidence type="ECO:0000256" key="4">
    <source>
        <dbReference type="ARBA" id="ARBA00023157"/>
    </source>
</evidence>
<evidence type="ECO:0000256" key="3">
    <source>
        <dbReference type="ARBA" id="ARBA00022729"/>
    </source>
</evidence>
<protein>
    <recommendedName>
        <fullName evidence="6">BPTI/Kunitz inhibitor domain-containing protein</fullName>
    </recommendedName>
</protein>
<reference evidence="7" key="1">
    <citation type="submission" date="2023-07" db="EMBL/GenBank/DDBJ databases">
        <authorList>
            <person name="Stuckert A."/>
        </authorList>
    </citation>
    <scope>NUCLEOTIDE SEQUENCE</scope>
</reference>
<evidence type="ECO:0000259" key="6">
    <source>
        <dbReference type="PROSITE" id="PS50279"/>
    </source>
</evidence>
<comment type="subcellular location">
    <subcellularLocation>
        <location evidence="1">Secreted</location>
    </subcellularLocation>
</comment>
<dbReference type="PRINTS" id="PR00759">
    <property type="entry name" value="BASICPTASE"/>
</dbReference>
<dbReference type="Proteomes" id="UP001176940">
    <property type="component" value="Unassembled WGS sequence"/>
</dbReference>
<dbReference type="InterPro" id="IPR036880">
    <property type="entry name" value="Kunitz_BPTI_sf"/>
</dbReference>
<dbReference type="PANTHER" id="PTHR45938">
    <property type="entry name" value="ACP24A4-RELATED"/>
    <property type="match status" value="1"/>
</dbReference>
<dbReference type="PROSITE" id="PS50279">
    <property type="entry name" value="BPTI_KUNITZ_2"/>
    <property type="match status" value="1"/>
</dbReference>
<dbReference type="EMBL" id="CAUEEQ010062409">
    <property type="protein sequence ID" value="CAJ0964689.1"/>
    <property type="molecule type" value="Genomic_DNA"/>
</dbReference>
<dbReference type="SMART" id="SM00131">
    <property type="entry name" value="KU"/>
    <property type="match status" value="1"/>
</dbReference>
<dbReference type="SUPFAM" id="SSF57362">
    <property type="entry name" value="BPTI-like"/>
    <property type="match status" value="1"/>
</dbReference>
<evidence type="ECO:0000256" key="5">
    <source>
        <dbReference type="SAM" id="Phobius"/>
    </source>
</evidence>
<evidence type="ECO:0000256" key="1">
    <source>
        <dbReference type="ARBA" id="ARBA00004613"/>
    </source>
</evidence>